<organism evidence="2 4">
    <name type="scientific">Clostridium chromiireducens</name>
    <dbReference type="NCBI Taxonomy" id="225345"/>
    <lineage>
        <taxon>Bacteria</taxon>
        <taxon>Bacillati</taxon>
        <taxon>Bacillota</taxon>
        <taxon>Clostridia</taxon>
        <taxon>Eubacteriales</taxon>
        <taxon>Clostridiaceae</taxon>
        <taxon>Clostridium</taxon>
    </lineage>
</organism>
<feature type="transmembrane region" description="Helical" evidence="1">
    <location>
        <begin position="7"/>
        <end position="28"/>
    </location>
</feature>
<sequence>MKKDKNYLSTILIIAAAGFSLYIIAQNFMSKADQGETKAALPLIIPALVLLIPLAIALIIIISREVKYKRALANGVKSVGFIRKVKETGNHSGRKAEVKIELDILGENYKKFYGDVTTIVRSAELEFLKKGEPVPVIYKLNNNKEISIDRKPNVNELKDKIESYKVQNNVK</sequence>
<comment type="caution">
    <text evidence="2">The sequence shown here is derived from an EMBL/GenBank/DDBJ whole genome shotgun (WGS) entry which is preliminary data.</text>
</comment>
<keyword evidence="1" id="KW-0812">Transmembrane</keyword>
<dbReference type="OrthoDB" id="1911012at2"/>
<dbReference type="Proteomes" id="UP000191056">
    <property type="component" value="Unassembled WGS sequence"/>
</dbReference>
<keyword evidence="4" id="KW-1185">Reference proteome</keyword>
<evidence type="ECO:0000313" key="3">
    <source>
        <dbReference type="EMBL" id="RII36280.1"/>
    </source>
</evidence>
<feature type="transmembrane region" description="Helical" evidence="1">
    <location>
        <begin position="40"/>
        <end position="62"/>
    </location>
</feature>
<gene>
    <name evidence="2" type="ORF">CLCHR_27050</name>
    <name evidence="3" type="ORF">D2A34_02545</name>
</gene>
<name>A0A1V4INH6_9CLOT</name>
<reference evidence="3 5" key="2">
    <citation type="submission" date="2018-08" db="EMBL/GenBank/DDBJ databases">
        <title>Genome of Clostridium chromiireducens C1, DSM12136.</title>
        <authorList>
            <person name="Xing M."/>
            <person name="Wei Y."/>
            <person name="Ang E.L."/>
            <person name="Zhao H."/>
            <person name="Zhang Y."/>
        </authorList>
    </citation>
    <scope>NUCLEOTIDE SEQUENCE [LARGE SCALE GENOMIC DNA]</scope>
    <source>
        <strain evidence="3 5">C1</strain>
    </source>
</reference>
<evidence type="ECO:0000256" key="1">
    <source>
        <dbReference type="SAM" id="Phobius"/>
    </source>
</evidence>
<dbReference type="EMBL" id="QXDJ01000001">
    <property type="protein sequence ID" value="RII36280.1"/>
    <property type="molecule type" value="Genomic_DNA"/>
</dbReference>
<dbReference type="RefSeq" id="WP_079440344.1">
    <property type="nucleotide sequence ID" value="NZ_MZGT01000034.1"/>
</dbReference>
<proteinExistence type="predicted"/>
<evidence type="ECO:0008006" key="6">
    <source>
        <dbReference type="Google" id="ProtNLM"/>
    </source>
</evidence>
<evidence type="ECO:0000313" key="5">
    <source>
        <dbReference type="Proteomes" id="UP000265930"/>
    </source>
</evidence>
<dbReference type="EMBL" id="MZGT01000034">
    <property type="protein sequence ID" value="OPJ61037.1"/>
    <property type="molecule type" value="Genomic_DNA"/>
</dbReference>
<accession>A0A1V4INH6</accession>
<evidence type="ECO:0000313" key="2">
    <source>
        <dbReference type="EMBL" id="OPJ61037.1"/>
    </source>
</evidence>
<protein>
    <recommendedName>
        <fullName evidence="6">DUF3592 domain-containing protein</fullName>
    </recommendedName>
</protein>
<keyword evidence="1" id="KW-1133">Transmembrane helix</keyword>
<evidence type="ECO:0000313" key="4">
    <source>
        <dbReference type="Proteomes" id="UP000191056"/>
    </source>
</evidence>
<reference evidence="2 4" key="1">
    <citation type="submission" date="2017-03" db="EMBL/GenBank/DDBJ databases">
        <title>Genome sequence of Clostridium chromiireducens DSM 23318.</title>
        <authorList>
            <person name="Poehlein A."/>
            <person name="Daniel R."/>
        </authorList>
    </citation>
    <scope>NUCLEOTIDE SEQUENCE [LARGE SCALE GENOMIC DNA]</scope>
    <source>
        <strain evidence="2 4">DSM 23318</strain>
    </source>
</reference>
<dbReference type="AlphaFoldDB" id="A0A1V4INH6"/>
<keyword evidence="1" id="KW-0472">Membrane</keyword>
<dbReference type="Proteomes" id="UP000265930">
    <property type="component" value="Unassembled WGS sequence"/>
</dbReference>